<evidence type="ECO:0000313" key="2">
    <source>
        <dbReference type="Proteomes" id="UP000886780"/>
    </source>
</evidence>
<comment type="caution">
    <text evidence="1">The sequence shown here is derived from an EMBL/GenBank/DDBJ whole genome shotgun (WGS) entry which is preliminary data.</text>
</comment>
<sequence length="338" mass="39267">MEETRNLVLEIANRLYDLDAEVYRVLGSGLGRVFNASREESIRELTQIMKEHRTSHYLRSSLALIGNMARTIPERQERSRVMTEYNEIWKLIQKLPDRFGAVDILDETLAGLNQSFSQNSWKGRFNAGNHLVICIGRTYGSAGTDVGFNLADTLKINYYDTEIFAEVLKRLEAQQDHIRDRASFTNPQDLNQDPMAVERPKGLKARIREFSRYHGLPKAEAVFFNQSELICDMARREDFVIMGRCADVILTNHQIPHVSIFVNAPFEVRVRRVMKQDNLDYKSARKFLKKVDRRHRSYYEFFTSRKWGDVVNYDLCINSASYGIEGSVQLIERLLLQK</sequence>
<keyword evidence="1" id="KW-0808">Transferase</keyword>
<gene>
    <name evidence="1" type="ORF">IAA28_07880</name>
</gene>
<dbReference type="InterPro" id="IPR027417">
    <property type="entry name" value="P-loop_NTPase"/>
</dbReference>
<keyword evidence="1" id="KW-0418">Kinase</keyword>
<name>A0A9D1W504_9FIRM</name>
<reference evidence="1" key="2">
    <citation type="submission" date="2021-04" db="EMBL/GenBank/DDBJ databases">
        <authorList>
            <person name="Gilroy R."/>
        </authorList>
    </citation>
    <scope>NUCLEOTIDE SEQUENCE</scope>
    <source>
        <strain evidence="1">ChiGjej4B4-12881</strain>
    </source>
</reference>
<dbReference type="Proteomes" id="UP000886780">
    <property type="component" value="Unassembled WGS sequence"/>
</dbReference>
<accession>A0A9D1W504</accession>
<dbReference type="Pfam" id="PF13189">
    <property type="entry name" value="Cytidylate_kin2"/>
    <property type="match status" value="1"/>
</dbReference>
<dbReference type="AlphaFoldDB" id="A0A9D1W504"/>
<protein>
    <submittedName>
        <fullName evidence="1">Cytidylate kinase-like family protein</fullName>
    </submittedName>
</protein>
<organism evidence="1 2">
    <name type="scientific">Candidatus Lachnoclostridium stercoripullorum</name>
    <dbReference type="NCBI Taxonomy" id="2838635"/>
    <lineage>
        <taxon>Bacteria</taxon>
        <taxon>Bacillati</taxon>
        <taxon>Bacillota</taxon>
        <taxon>Clostridia</taxon>
        <taxon>Lachnospirales</taxon>
        <taxon>Lachnospiraceae</taxon>
    </lineage>
</organism>
<proteinExistence type="predicted"/>
<evidence type="ECO:0000313" key="1">
    <source>
        <dbReference type="EMBL" id="HIX52709.1"/>
    </source>
</evidence>
<dbReference type="SUPFAM" id="SSF52540">
    <property type="entry name" value="P-loop containing nucleoside triphosphate hydrolases"/>
    <property type="match status" value="1"/>
</dbReference>
<dbReference type="EMBL" id="DXEU01000141">
    <property type="protein sequence ID" value="HIX52709.1"/>
    <property type="molecule type" value="Genomic_DNA"/>
</dbReference>
<reference evidence="1" key="1">
    <citation type="journal article" date="2021" name="PeerJ">
        <title>Extensive microbial diversity within the chicken gut microbiome revealed by metagenomics and culture.</title>
        <authorList>
            <person name="Gilroy R."/>
            <person name="Ravi A."/>
            <person name="Getino M."/>
            <person name="Pursley I."/>
            <person name="Horton D.L."/>
            <person name="Alikhan N.F."/>
            <person name="Baker D."/>
            <person name="Gharbi K."/>
            <person name="Hall N."/>
            <person name="Watson M."/>
            <person name="Adriaenssens E.M."/>
            <person name="Foster-Nyarko E."/>
            <person name="Jarju S."/>
            <person name="Secka A."/>
            <person name="Antonio M."/>
            <person name="Oren A."/>
            <person name="Chaudhuri R.R."/>
            <person name="La Ragione R."/>
            <person name="Hildebrand F."/>
            <person name="Pallen M.J."/>
        </authorList>
    </citation>
    <scope>NUCLEOTIDE SEQUENCE</scope>
    <source>
        <strain evidence="1">ChiGjej4B4-12881</strain>
    </source>
</reference>
<dbReference type="Gene3D" id="3.40.50.300">
    <property type="entry name" value="P-loop containing nucleotide triphosphate hydrolases"/>
    <property type="match status" value="1"/>
</dbReference>
<dbReference type="GO" id="GO:0016301">
    <property type="term" value="F:kinase activity"/>
    <property type="evidence" value="ECO:0007669"/>
    <property type="project" value="UniProtKB-KW"/>
</dbReference>